<protein>
    <submittedName>
        <fullName evidence="1">Uncharacterized protein</fullName>
    </submittedName>
</protein>
<dbReference type="AlphaFoldDB" id="A0A2J5HFV6"/>
<accession>A0A2J5HFV6</accession>
<organism evidence="1 2">
    <name type="scientific">Aspergillus taichungensis</name>
    <dbReference type="NCBI Taxonomy" id="482145"/>
    <lineage>
        <taxon>Eukaryota</taxon>
        <taxon>Fungi</taxon>
        <taxon>Dikarya</taxon>
        <taxon>Ascomycota</taxon>
        <taxon>Pezizomycotina</taxon>
        <taxon>Eurotiomycetes</taxon>
        <taxon>Eurotiomycetidae</taxon>
        <taxon>Eurotiales</taxon>
        <taxon>Aspergillaceae</taxon>
        <taxon>Aspergillus</taxon>
        <taxon>Aspergillus subgen. Circumdati</taxon>
    </lineage>
</organism>
<evidence type="ECO:0000313" key="2">
    <source>
        <dbReference type="Proteomes" id="UP000235023"/>
    </source>
</evidence>
<evidence type="ECO:0000313" key="1">
    <source>
        <dbReference type="EMBL" id="PLN75806.1"/>
    </source>
</evidence>
<keyword evidence="2" id="KW-1185">Reference proteome</keyword>
<dbReference type="Proteomes" id="UP000235023">
    <property type="component" value="Unassembled WGS sequence"/>
</dbReference>
<name>A0A2J5HFV6_9EURO</name>
<dbReference type="EMBL" id="KZ559636">
    <property type="protein sequence ID" value="PLN75806.1"/>
    <property type="molecule type" value="Genomic_DNA"/>
</dbReference>
<gene>
    <name evidence="1" type="ORF">BDW42DRAFT_180013</name>
</gene>
<proteinExistence type="predicted"/>
<reference evidence="2" key="1">
    <citation type="submission" date="2017-12" db="EMBL/GenBank/DDBJ databases">
        <authorList>
            <consortium name="DOE Joint Genome Institute"/>
            <person name="Mondo S.J."/>
            <person name="Kjaerbolling I."/>
            <person name="Vesth T.C."/>
            <person name="Frisvad J.C."/>
            <person name="Nybo J.L."/>
            <person name="Theobald S."/>
            <person name="Kuo A."/>
            <person name="Bowyer P."/>
            <person name="Matsuda Y."/>
            <person name="Lyhne E.K."/>
            <person name="Kogle M.E."/>
            <person name="Clum A."/>
            <person name="Lipzen A."/>
            <person name="Salamov A."/>
            <person name="Ngan C.Y."/>
            <person name="Daum C."/>
            <person name="Chiniquy J."/>
            <person name="Barry K."/>
            <person name="LaButti K."/>
            <person name="Haridas S."/>
            <person name="Simmons B.A."/>
            <person name="Magnuson J.K."/>
            <person name="Mortensen U.H."/>
            <person name="Larsen T.O."/>
            <person name="Grigoriev I.V."/>
            <person name="Baker S.E."/>
            <person name="Andersen M.R."/>
            <person name="Nordberg H.P."/>
            <person name="Cantor M.N."/>
            <person name="Hua S.X."/>
        </authorList>
    </citation>
    <scope>NUCLEOTIDE SEQUENCE [LARGE SCALE GENOMIC DNA]</scope>
    <source>
        <strain evidence="2">IBT 19404</strain>
    </source>
</reference>
<sequence>MASTLPSRYTGRRRLAIDGRDHDIYRKDDGKLVRKPLPVGFVPLEHMCIRHVRFMRRLTASLGFRVGRGVRFGKGDESGEVQLRMRSRNIHILHVQDESRSVIFTK</sequence>